<accession>A0A8T3C2V8</accession>
<comment type="caution">
    <text evidence="6">The sequence shown here is derived from an EMBL/GenBank/DDBJ whole genome shotgun (WGS) entry which is preliminary data.</text>
</comment>
<evidence type="ECO:0000256" key="1">
    <source>
        <dbReference type="ARBA" id="ARBA00008668"/>
    </source>
</evidence>
<keyword evidence="3" id="KW-0378">Hydrolase</keyword>
<dbReference type="OrthoDB" id="1600564at2759"/>
<reference evidence="6" key="1">
    <citation type="journal article" date="2022" name="Front. Genet.">
        <title>Chromosome-Scale Assembly of the Dendrobium nobile Genome Provides Insights Into the Molecular Mechanism of the Biosynthesis of the Medicinal Active Ingredient of Dendrobium.</title>
        <authorList>
            <person name="Xu Q."/>
            <person name="Niu S.-C."/>
            <person name="Li K.-L."/>
            <person name="Zheng P.-J."/>
            <person name="Zhang X.-J."/>
            <person name="Jia Y."/>
            <person name="Liu Y."/>
            <person name="Niu Y.-X."/>
            <person name="Yu L.-H."/>
            <person name="Chen D.-F."/>
            <person name="Zhang G.-Q."/>
        </authorList>
    </citation>
    <scope>NUCLEOTIDE SEQUENCE</scope>
    <source>
        <tissue evidence="6">Leaf</tissue>
    </source>
</reference>
<dbReference type="GO" id="GO:0016788">
    <property type="term" value="F:hydrolase activity, acting on ester bonds"/>
    <property type="evidence" value="ECO:0007669"/>
    <property type="project" value="InterPro"/>
</dbReference>
<evidence type="ECO:0000313" key="6">
    <source>
        <dbReference type="EMBL" id="KAI0524185.1"/>
    </source>
</evidence>
<comment type="similarity">
    <text evidence="1">Belongs to the 'GDSL' lipolytic enzyme family.</text>
</comment>
<keyword evidence="4" id="KW-0325">Glycoprotein</keyword>
<dbReference type="AlphaFoldDB" id="A0A8T3C2V8"/>
<dbReference type="PANTHER" id="PTHR22835">
    <property type="entry name" value="ZINC FINGER FYVE DOMAIN CONTAINING PROTEIN"/>
    <property type="match status" value="1"/>
</dbReference>
<name>A0A8T3C2V8_DENNO</name>
<keyword evidence="2 5" id="KW-0732">Signal</keyword>
<evidence type="ECO:0000256" key="2">
    <source>
        <dbReference type="ARBA" id="ARBA00022729"/>
    </source>
</evidence>
<evidence type="ECO:0008006" key="8">
    <source>
        <dbReference type="Google" id="ProtNLM"/>
    </source>
</evidence>
<feature type="chain" id="PRO_5035905257" description="GDSL esterase/lipase" evidence="5">
    <location>
        <begin position="20"/>
        <end position="363"/>
    </location>
</feature>
<sequence>MKLTLLSFFMISFIHFSHSIPQNFTSIFSFGDSLTDTGNFLLSGALTFPSISQLPYGMTYFHRPTGRCSDGRLVVDFIAESQGLPFLPPYLASNQTFRQGANFAVAGATAMNPEVLHDMGISRYIWTNYSLATQLRWFDELKPSLCKTTQECSEYFKKSLFLVGEIGGNDYNYAFFSGKTAAEVTAIVPKVVQAIAEAIQVLVKRGATNLLVPGNLPVGCSSAYLTLFATEEKEEYDVRNGCLKKLNAFARYHNELLQLAMEELRKKYPKTRIIYADYYTAALRFAHAPGHFGFGRGALQTCCGGGGPYNFNVTARCGHPGSHACIDPSDYVSWDGIHLTEAAYHHIADGLLKGSFTDLPLMI</sequence>
<organism evidence="6 7">
    <name type="scientific">Dendrobium nobile</name>
    <name type="common">Orchid</name>
    <dbReference type="NCBI Taxonomy" id="94219"/>
    <lineage>
        <taxon>Eukaryota</taxon>
        <taxon>Viridiplantae</taxon>
        <taxon>Streptophyta</taxon>
        <taxon>Embryophyta</taxon>
        <taxon>Tracheophyta</taxon>
        <taxon>Spermatophyta</taxon>
        <taxon>Magnoliopsida</taxon>
        <taxon>Liliopsida</taxon>
        <taxon>Asparagales</taxon>
        <taxon>Orchidaceae</taxon>
        <taxon>Epidendroideae</taxon>
        <taxon>Malaxideae</taxon>
        <taxon>Dendrobiinae</taxon>
        <taxon>Dendrobium</taxon>
    </lineage>
</organism>
<dbReference type="CDD" id="cd01837">
    <property type="entry name" value="SGNH_plant_lipase_like"/>
    <property type="match status" value="1"/>
</dbReference>
<dbReference type="Proteomes" id="UP000829196">
    <property type="component" value="Unassembled WGS sequence"/>
</dbReference>
<proteinExistence type="inferred from homology"/>
<feature type="signal peptide" evidence="5">
    <location>
        <begin position="1"/>
        <end position="19"/>
    </location>
</feature>
<dbReference type="PANTHER" id="PTHR22835:SF659">
    <property type="entry name" value="GDSL LIPASE_ACYLHYDROLASE, PUTATIVE (AFU_ORTHOLOGUE AFUA_2G00510)-RELATED"/>
    <property type="match status" value="1"/>
</dbReference>
<gene>
    <name evidence="6" type="ORF">KFK09_003549</name>
</gene>
<dbReference type="InterPro" id="IPR035669">
    <property type="entry name" value="SGNH_plant_lipase-like"/>
</dbReference>
<protein>
    <recommendedName>
        <fullName evidence="8">GDSL esterase/lipase</fullName>
    </recommendedName>
</protein>
<evidence type="ECO:0000256" key="4">
    <source>
        <dbReference type="ARBA" id="ARBA00023180"/>
    </source>
</evidence>
<dbReference type="SMR" id="A0A8T3C2V8"/>
<evidence type="ECO:0000256" key="5">
    <source>
        <dbReference type="SAM" id="SignalP"/>
    </source>
</evidence>
<dbReference type="SUPFAM" id="SSF52266">
    <property type="entry name" value="SGNH hydrolase"/>
    <property type="match status" value="1"/>
</dbReference>
<evidence type="ECO:0000256" key="3">
    <source>
        <dbReference type="ARBA" id="ARBA00022801"/>
    </source>
</evidence>
<dbReference type="EMBL" id="JAGYWB010000004">
    <property type="protein sequence ID" value="KAI0524185.1"/>
    <property type="molecule type" value="Genomic_DNA"/>
</dbReference>
<dbReference type="Gene3D" id="3.40.50.1110">
    <property type="entry name" value="SGNH hydrolase"/>
    <property type="match status" value="1"/>
</dbReference>
<dbReference type="InterPro" id="IPR036514">
    <property type="entry name" value="SGNH_hydro_sf"/>
</dbReference>
<dbReference type="InterPro" id="IPR001087">
    <property type="entry name" value="GDSL"/>
</dbReference>
<keyword evidence="7" id="KW-1185">Reference proteome</keyword>
<evidence type="ECO:0000313" key="7">
    <source>
        <dbReference type="Proteomes" id="UP000829196"/>
    </source>
</evidence>
<dbReference type="Pfam" id="PF00657">
    <property type="entry name" value="Lipase_GDSL"/>
    <property type="match status" value="1"/>
</dbReference>